<protein>
    <recommendedName>
        <fullName evidence="1">DUF403 domain-containing protein</fullName>
    </recommendedName>
</protein>
<dbReference type="OrthoDB" id="9803532at2"/>
<organism evidence="2 3">
    <name type="scientific">Gordonia phthalatica</name>
    <dbReference type="NCBI Taxonomy" id="1136941"/>
    <lineage>
        <taxon>Bacteria</taxon>
        <taxon>Bacillati</taxon>
        <taxon>Actinomycetota</taxon>
        <taxon>Actinomycetes</taxon>
        <taxon>Mycobacteriales</taxon>
        <taxon>Gordoniaceae</taxon>
        <taxon>Gordonia</taxon>
    </lineage>
</organism>
<sequence length="326" mass="36372">MMLARNADSLFWIGRYVERADDMARILDVAVQQLLEDPTVDPDRAVRQVMAVLGFTTDDGGGHTVWTLADQVAYDRTAAGSIVGLISAARENARGAREVISSEMWECLNATYNGLRDAERRARRLGPHDFLSYVKERAAMFAGLTDATLSHDDGYSYLLLGRSIERVDMIVRMLHSRSGDRTSSPSWMSVLIAAGAQDTYIRAYRGTVDAEHVVEFMLLDRLFPRSVFHSLQVAERYLAELDHRPDRVGAQSRALTLLGRARSSLEFIDPQTLMPNLATHLLDLQVMCQAVSDSISEEHFHIAPYVSWSDAGPAAEAQQEQEQENA</sequence>
<evidence type="ECO:0000313" key="2">
    <source>
        <dbReference type="EMBL" id="ALG83270.1"/>
    </source>
</evidence>
<dbReference type="PANTHER" id="PTHR34595:SF7">
    <property type="entry name" value="SLL1039 PROTEIN"/>
    <property type="match status" value="1"/>
</dbReference>
<dbReference type="STRING" id="1136941.ACH46_00540"/>
<gene>
    <name evidence="2" type="ORF">ACH46_00540</name>
</gene>
<reference evidence="3" key="1">
    <citation type="submission" date="2015-06" db="EMBL/GenBank/DDBJ databases">
        <title>Complete genome sequence and metabolic analysis of phthalate degradation pathway in Gordonia sp. QH-11.</title>
        <authorList>
            <person name="Jin D."/>
            <person name="Kong X."/>
            <person name="Bai Z."/>
        </authorList>
    </citation>
    <scope>NUCLEOTIDE SEQUENCE [LARGE SCALE GENOMIC DNA]</scope>
    <source>
        <strain evidence="3">QH-11</strain>
    </source>
</reference>
<dbReference type="Pfam" id="PF04168">
    <property type="entry name" value="Alpha-E"/>
    <property type="match status" value="1"/>
</dbReference>
<dbReference type="PATRIC" id="fig|1136941.3.peg.110"/>
<dbReference type="Proteomes" id="UP000063789">
    <property type="component" value="Chromosome"/>
</dbReference>
<dbReference type="AlphaFoldDB" id="A0A0N9N843"/>
<evidence type="ECO:0000259" key="1">
    <source>
        <dbReference type="Pfam" id="PF04168"/>
    </source>
</evidence>
<keyword evidence="3" id="KW-1185">Reference proteome</keyword>
<evidence type="ECO:0000313" key="3">
    <source>
        <dbReference type="Proteomes" id="UP000063789"/>
    </source>
</evidence>
<dbReference type="PANTHER" id="PTHR34595">
    <property type="entry name" value="BLR5612 PROTEIN"/>
    <property type="match status" value="1"/>
</dbReference>
<accession>A0A0N9N843</accession>
<proteinExistence type="predicted"/>
<reference evidence="2 3" key="2">
    <citation type="journal article" date="2017" name="Int. J. Syst. Evol. Microbiol.">
        <title>Gordonia phthalatica sp. nov., a di-n-butyl phthalate-degrading bacterium isolated from activated sludge.</title>
        <authorList>
            <person name="Jin D."/>
            <person name="Kong X."/>
            <person name="Jia M."/>
            <person name="Yu X."/>
            <person name="Wang X."/>
            <person name="Zhuang X."/>
            <person name="Deng Y."/>
            <person name="Bai Z."/>
        </authorList>
    </citation>
    <scope>NUCLEOTIDE SEQUENCE [LARGE SCALE GENOMIC DNA]</scope>
    <source>
        <strain evidence="2 3">QH-11</strain>
    </source>
</reference>
<dbReference type="InterPro" id="IPR051680">
    <property type="entry name" value="ATP-dep_Glu-Cys_Ligase-2"/>
</dbReference>
<dbReference type="EMBL" id="CP011853">
    <property type="protein sequence ID" value="ALG83270.1"/>
    <property type="molecule type" value="Genomic_DNA"/>
</dbReference>
<dbReference type="RefSeq" id="WP_062391216.1">
    <property type="nucleotide sequence ID" value="NZ_CP011853.1"/>
</dbReference>
<dbReference type="InterPro" id="IPR007296">
    <property type="entry name" value="DUF403"/>
</dbReference>
<feature type="domain" description="DUF403" evidence="1">
    <location>
        <begin position="2"/>
        <end position="300"/>
    </location>
</feature>
<name>A0A0N9N843_9ACTN</name>
<dbReference type="KEGG" id="goq:ACH46_00540"/>